<name>A0A2T3BF59_AMORE</name>
<evidence type="ECO:0000313" key="2">
    <source>
        <dbReference type="Proteomes" id="UP000241818"/>
    </source>
</evidence>
<organism evidence="1 2">
    <name type="scientific">Amorphotheca resinae ATCC 22711</name>
    <dbReference type="NCBI Taxonomy" id="857342"/>
    <lineage>
        <taxon>Eukaryota</taxon>
        <taxon>Fungi</taxon>
        <taxon>Dikarya</taxon>
        <taxon>Ascomycota</taxon>
        <taxon>Pezizomycotina</taxon>
        <taxon>Leotiomycetes</taxon>
        <taxon>Helotiales</taxon>
        <taxon>Amorphothecaceae</taxon>
        <taxon>Amorphotheca</taxon>
    </lineage>
</organism>
<reference evidence="1 2" key="1">
    <citation type="journal article" date="2018" name="New Phytol.">
        <title>Comparative genomics and transcriptomics depict ericoid mycorrhizal fungi as versatile saprotrophs and plant mutualists.</title>
        <authorList>
            <person name="Martino E."/>
            <person name="Morin E."/>
            <person name="Grelet G.A."/>
            <person name="Kuo A."/>
            <person name="Kohler A."/>
            <person name="Daghino S."/>
            <person name="Barry K.W."/>
            <person name="Cichocki N."/>
            <person name="Clum A."/>
            <person name="Dockter R.B."/>
            <person name="Hainaut M."/>
            <person name="Kuo R.C."/>
            <person name="LaButti K."/>
            <person name="Lindahl B.D."/>
            <person name="Lindquist E.A."/>
            <person name="Lipzen A."/>
            <person name="Khouja H.R."/>
            <person name="Magnuson J."/>
            <person name="Murat C."/>
            <person name="Ohm R.A."/>
            <person name="Singer S.W."/>
            <person name="Spatafora J.W."/>
            <person name="Wang M."/>
            <person name="Veneault-Fourrey C."/>
            <person name="Henrissat B."/>
            <person name="Grigoriev I.V."/>
            <person name="Martin F.M."/>
            <person name="Perotto S."/>
        </authorList>
    </citation>
    <scope>NUCLEOTIDE SEQUENCE [LARGE SCALE GENOMIC DNA]</scope>
    <source>
        <strain evidence="1 2">ATCC 22711</strain>
    </source>
</reference>
<dbReference type="RefSeq" id="XP_024725540.1">
    <property type="nucleotide sequence ID" value="XM_024863414.1"/>
</dbReference>
<feature type="non-terminal residue" evidence="1">
    <location>
        <position position="1"/>
    </location>
</feature>
<dbReference type="Proteomes" id="UP000241818">
    <property type="component" value="Unassembled WGS sequence"/>
</dbReference>
<dbReference type="AlphaFoldDB" id="A0A2T3BF59"/>
<protein>
    <submittedName>
        <fullName evidence="1">Uncharacterized protein</fullName>
    </submittedName>
</protein>
<proteinExistence type="predicted"/>
<gene>
    <name evidence="1" type="ORF">M430DRAFT_161981</name>
</gene>
<dbReference type="GeneID" id="36571495"/>
<dbReference type="EMBL" id="KZ679006">
    <property type="protein sequence ID" value="PSS28015.1"/>
    <property type="molecule type" value="Genomic_DNA"/>
</dbReference>
<dbReference type="InParanoid" id="A0A2T3BF59"/>
<evidence type="ECO:0000313" key="1">
    <source>
        <dbReference type="EMBL" id="PSS28015.1"/>
    </source>
</evidence>
<accession>A0A2T3BF59</accession>
<sequence length="122" mass="13993">TSYFAKLFQEVEDEGCLDILVPSSGLYILIGCSWCEIGLPYLGSELRLQIFTSFEYTLPKLSCFSGLDKPSYAYSARIIRYLLVFPLGHIYIPLTLANVVTLNHPCHRFTYAFHNRHCFRGM</sequence>
<keyword evidence="2" id="KW-1185">Reference proteome</keyword>